<dbReference type="PANTHER" id="PTHR20990:SF1">
    <property type="entry name" value="PEROXISOMAL MEMBRANE PROTEIN 11C"/>
    <property type="match status" value="1"/>
</dbReference>
<accession>A0A210R4S1</accession>
<dbReference type="EMBL" id="NEDP02000426">
    <property type="protein sequence ID" value="OWF55965.1"/>
    <property type="molecule type" value="Genomic_DNA"/>
</dbReference>
<evidence type="ECO:0000256" key="1">
    <source>
        <dbReference type="ARBA" id="ARBA00023136"/>
    </source>
</evidence>
<evidence type="ECO:0000256" key="2">
    <source>
        <dbReference type="ARBA" id="ARBA00023140"/>
    </source>
</evidence>
<evidence type="ECO:0000313" key="5">
    <source>
        <dbReference type="Proteomes" id="UP000242188"/>
    </source>
</evidence>
<dbReference type="GO" id="GO:0005778">
    <property type="term" value="C:peroxisomal membrane"/>
    <property type="evidence" value="ECO:0007669"/>
    <property type="project" value="UniProtKB-SubCell"/>
</dbReference>
<proteinExistence type="predicted"/>
<dbReference type="AlphaFoldDB" id="A0A210R4S1"/>
<keyword evidence="1" id="KW-0472">Membrane</keyword>
<sequence>MIRNFDPDVNKMERLVSVLESYRGKDRIIRLTGFVATFLAGTAKGKSALHFKTIATELAACRTVLRLFDDTSMLMSNLVYGTGSKEPVTALRILQLIGNFVNQLYYPVEHIAWLGSKNIINVESGKYMLFGLMIWVTSLTTEITKSLIKIRLAQIEIGSVKKQQYLEASEERNGVTEQFQAMSDQLKALRAKSSDAYLLLFQSMFDLMNAVNWLPPGILWSGKLSTAQSGVCGMISTGIMLYRGWPAEKDKKS</sequence>
<evidence type="ECO:0000256" key="3">
    <source>
        <dbReference type="ARBA" id="ARBA00046271"/>
    </source>
</evidence>
<comment type="caution">
    <text evidence="4">The sequence shown here is derived from an EMBL/GenBank/DDBJ whole genome shotgun (WGS) entry which is preliminary data.</text>
</comment>
<dbReference type="STRING" id="6573.A0A210R4S1"/>
<dbReference type="OrthoDB" id="10005898at2759"/>
<comment type="subcellular location">
    <subcellularLocation>
        <location evidence="3">Peroxisome membrane</location>
    </subcellularLocation>
</comment>
<keyword evidence="2" id="KW-0576">Peroxisome</keyword>
<dbReference type="InterPro" id="IPR026510">
    <property type="entry name" value="PEX11C_met"/>
</dbReference>
<reference evidence="4 5" key="1">
    <citation type="journal article" date="2017" name="Nat. Ecol. Evol.">
        <title>Scallop genome provides insights into evolution of bilaterian karyotype and development.</title>
        <authorList>
            <person name="Wang S."/>
            <person name="Zhang J."/>
            <person name="Jiao W."/>
            <person name="Li J."/>
            <person name="Xun X."/>
            <person name="Sun Y."/>
            <person name="Guo X."/>
            <person name="Huan P."/>
            <person name="Dong B."/>
            <person name="Zhang L."/>
            <person name="Hu X."/>
            <person name="Sun X."/>
            <person name="Wang J."/>
            <person name="Zhao C."/>
            <person name="Wang Y."/>
            <person name="Wang D."/>
            <person name="Huang X."/>
            <person name="Wang R."/>
            <person name="Lv J."/>
            <person name="Li Y."/>
            <person name="Zhang Z."/>
            <person name="Liu B."/>
            <person name="Lu W."/>
            <person name="Hui Y."/>
            <person name="Liang J."/>
            <person name="Zhou Z."/>
            <person name="Hou R."/>
            <person name="Li X."/>
            <person name="Liu Y."/>
            <person name="Li H."/>
            <person name="Ning X."/>
            <person name="Lin Y."/>
            <person name="Zhao L."/>
            <person name="Xing Q."/>
            <person name="Dou J."/>
            <person name="Li Y."/>
            <person name="Mao J."/>
            <person name="Guo H."/>
            <person name="Dou H."/>
            <person name="Li T."/>
            <person name="Mu C."/>
            <person name="Jiang W."/>
            <person name="Fu Q."/>
            <person name="Fu X."/>
            <person name="Miao Y."/>
            <person name="Liu J."/>
            <person name="Yu Q."/>
            <person name="Li R."/>
            <person name="Liao H."/>
            <person name="Li X."/>
            <person name="Kong Y."/>
            <person name="Jiang Z."/>
            <person name="Chourrout D."/>
            <person name="Li R."/>
            <person name="Bao Z."/>
        </authorList>
    </citation>
    <scope>NUCLEOTIDE SEQUENCE [LARGE SCALE GENOMIC DNA]</scope>
    <source>
        <strain evidence="4 5">PY_sf001</strain>
    </source>
</reference>
<dbReference type="PANTHER" id="PTHR20990">
    <property type="entry name" value="PEROXISOMAL BIOGENESIS FACTOR 11"/>
    <property type="match status" value="1"/>
</dbReference>
<dbReference type="Proteomes" id="UP000242188">
    <property type="component" value="Unassembled WGS sequence"/>
</dbReference>
<evidence type="ECO:0000313" key="4">
    <source>
        <dbReference type="EMBL" id="OWF55965.1"/>
    </source>
</evidence>
<dbReference type="Pfam" id="PF05648">
    <property type="entry name" value="PEX11"/>
    <property type="match status" value="1"/>
</dbReference>
<protein>
    <submittedName>
        <fullName evidence="4">Peroxisomal membrane protein 11C</fullName>
    </submittedName>
</protein>
<organism evidence="4 5">
    <name type="scientific">Mizuhopecten yessoensis</name>
    <name type="common">Japanese scallop</name>
    <name type="synonym">Patinopecten yessoensis</name>
    <dbReference type="NCBI Taxonomy" id="6573"/>
    <lineage>
        <taxon>Eukaryota</taxon>
        <taxon>Metazoa</taxon>
        <taxon>Spiralia</taxon>
        <taxon>Lophotrochozoa</taxon>
        <taxon>Mollusca</taxon>
        <taxon>Bivalvia</taxon>
        <taxon>Autobranchia</taxon>
        <taxon>Pteriomorphia</taxon>
        <taxon>Pectinida</taxon>
        <taxon>Pectinoidea</taxon>
        <taxon>Pectinidae</taxon>
        <taxon>Mizuhopecten</taxon>
    </lineage>
</organism>
<dbReference type="GO" id="GO:0016559">
    <property type="term" value="P:peroxisome fission"/>
    <property type="evidence" value="ECO:0007669"/>
    <property type="project" value="InterPro"/>
</dbReference>
<name>A0A210R4S1_MIZYE</name>
<gene>
    <name evidence="4" type="ORF">KP79_PYT23036</name>
</gene>
<dbReference type="InterPro" id="IPR008733">
    <property type="entry name" value="PEX11"/>
</dbReference>
<keyword evidence="5" id="KW-1185">Reference proteome</keyword>